<dbReference type="AlphaFoldDB" id="K7Z3V9"/>
<evidence type="ECO:0000313" key="1">
    <source>
        <dbReference type="EMBL" id="AFX98688.1"/>
    </source>
</evidence>
<organism evidence="1 2">
    <name type="scientific">Candidatus Endolissoclinum faulkneri L2</name>
    <dbReference type="NCBI Taxonomy" id="1193729"/>
    <lineage>
        <taxon>Bacteria</taxon>
        <taxon>Pseudomonadati</taxon>
        <taxon>Pseudomonadota</taxon>
        <taxon>Alphaproteobacteria</taxon>
        <taxon>Rhodospirillales</taxon>
        <taxon>Rhodospirillaceae</taxon>
        <taxon>Candidatus Endolissoclinum</taxon>
    </lineage>
</organism>
<dbReference type="EMBL" id="CP003539">
    <property type="protein sequence ID" value="AFX98688.1"/>
    <property type="molecule type" value="Genomic_DNA"/>
</dbReference>
<keyword evidence="2" id="KW-1185">Reference proteome</keyword>
<dbReference type="KEGG" id="thal:A1OE_495"/>
<accession>K7Z3V9</accession>
<gene>
    <name evidence="1" type="ORF">A1OE_495</name>
</gene>
<dbReference type="HOGENOM" id="CLU_3165855_0_0_5"/>
<sequence length="47" mass="5547">MLHVSGIHACRIYNLPDLCCQITNIKLLHCRRRLILAQDFFTFTKTQ</sequence>
<protein>
    <submittedName>
        <fullName evidence="1">Uncharacterized protein</fullName>
    </submittedName>
</protein>
<reference evidence="1 2" key="1">
    <citation type="journal article" date="2012" name="Proc. Natl. Acad. Sci. U.S.A.">
        <title>Genome streamlining and chemical defense in a coral reef symbiosis.</title>
        <authorList>
            <person name="Kwan J.C."/>
            <person name="Donia M.S."/>
            <person name="Han A.W."/>
            <person name="Hirose E."/>
            <person name="Haygood M.G."/>
            <person name="Schmidt E.W."/>
        </authorList>
    </citation>
    <scope>NUCLEOTIDE SEQUENCE [LARGE SCALE GENOMIC DNA]</scope>
    <source>
        <strain evidence="1 2">L2</strain>
    </source>
</reference>
<name>K7Z3V9_9PROT</name>
<dbReference type="Proteomes" id="UP000010077">
    <property type="component" value="Chromosome"/>
</dbReference>
<proteinExistence type="predicted"/>
<evidence type="ECO:0000313" key="2">
    <source>
        <dbReference type="Proteomes" id="UP000010077"/>
    </source>
</evidence>